<organism evidence="2 3">
    <name type="scientific">Symbiodinium natans</name>
    <dbReference type="NCBI Taxonomy" id="878477"/>
    <lineage>
        <taxon>Eukaryota</taxon>
        <taxon>Sar</taxon>
        <taxon>Alveolata</taxon>
        <taxon>Dinophyceae</taxon>
        <taxon>Suessiales</taxon>
        <taxon>Symbiodiniaceae</taxon>
        <taxon>Symbiodinium</taxon>
    </lineage>
</organism>
<dbReference type="OrthoDB" id="410126at2759"/>
<gene>
    <name evidence="2" type="primary">RPL15</name>
    <name evidence="2" type="ORF">SNAT2548_LOCUS1382</name>
</gene>
<evidence type="ECO:0000256" key="1">
    <source>
        <dbReference type="SAM" id="MobiDB-lite"/>
    </source>
</evidence>
<feature type="region of interest" description="Disordered" evidence="1">
    <location>
        <begin position="585"/>
        <end position="604"/>
    </location>
</feature>
<reference evidence="2" key="1">
    <citation type="submission" date="2021-02" db="EMBL/GenBank/DDBJ databases">
        <authorList>
            <person name="Dougan E. K."/>
            <person name="Rhodes N."/>
            <person name="Thang M."/>
            <person name="Chan C."/>
        </authorList>
    </citation>
    <scope>NUCLEOTIDE SEQUENCE</scope>
</reference>
<comment type="caution">
    <text evidence="2">The sequence shown here is derived from an EMBL/GenBank/DDBJ whole genome shotgun (WGS) entry which is preliminary data.</text>
</comment>
<feature type="compositionally biased region" description="Basic residues" evidence="1">
    <location>
        <begin position="24"/>
        <end position="41"/>
    </location>
</feature>
<evidence type="ECO:0000313" key="2">
    <source>
        <dbReference type="EMBL" id="CAE6945734.1"/>
    </source>
</evidence>
<evidence type="ECO:0000313" key="3">
    <source>
        <dbReference type="Proteomes" id="UP000604046"/>
    </source>
</evidence>
<sequence>MWTSAEEVGGRVREPMCVEQWGHTSRRCQRRKPSPGRHKGERGRPVGRGAGVGKRSQFILPKVAIKLLRASPGNAIYADAAGRTVPVFRNVYAADRSQREDAYNKLTATYRDLERQGFGVVRRRPGAWPVFVKHRWSAMSQDVQATLRTWGIPLHFFDGFLEAAAVDLAAKTGVQSTQHMPGSERRQMAAESKVHAAGAPVEEELTSNKAAAEALASSEPQSTDGKAWRNIYNEVHEDLPHDVRAATCLARRVCQAAKPPCQITFGTKHMVDEGGCGGFKLWGSCAECRPKCSFRARVTVWVSGPAEGKVTVDCRGAHGKRSLATGGRLLSAGVAHTVNQIVEAREPITSRNIREALARKELELGCESKQLHNLVKRLRQKHGTASAVAPLPIQPFKDEAVRRQEEVSSNLQSPDLAHVFVLKSPHGIVVQEDRVYVPVTCPGMLLRLRDAARHRIRLIVDMKMGAVANNYGVVTLCFAASNPAPANTSATTISGRRQQYMAHTCTAQPVMQAIVNSEGEENLVACFEDLVWLCQEAAGFDLQRNIVQVQADFAPGIAAARRKVFPAARFLGDYFHYKKAVRKSLPSKDRVGQQGAKKRGRKKRDSNLSNVYDLSDLTRCLPTLQLTDLIWRAIFQDLPADAAAYLQRQFFQKCAVADVQRVFKTIVALPQHGGKLWLPSFWAGVFGTCPGSGAGSNPLEARHAAWEAELKSRTRSSLLATFDGLQHLYAKWRKTFEWGTAMRMSAFPVGESEHLMNSATLRSQGRSPAVDYWKMRNEGNHVKFRVCNSAMHQGP</sequence>
<accession>A0A812HDU4</accession>
<feature type="compositionally biased region" description="Basic and acidic residues" evidence="1">
    <location>
        <begin position="182"/>
        <end position="194"/>
    </location>
</feature>
<name>A0A812HDU4_9DINO</name>
<dbReference type="EMBL" id="CAJNDS010000076">
    <property type="protein sequence ID" value="CAE6945734.1"/>
    <property type="molecule type" value="Genomic_DNA"/>
</dbReference>
<feature type="region of interest" description="Disordered" evidence="1">
    <location>
        <begin position="21"/>
        <end position="51"/>
    </location>
</feature>
<feature type="region of interest" description="Disordered" evidence="1">
    <location>
        <begin position="175"/>
        <end position="209"/>
    </location>
</feature>
<dbReference type="Proteomes" id="UP000604046">
    <property type="component" value="Unassembled WGS sequence"/>
</dbReference>
<proteinExistence type="predicted"/>
<keyword evidence="3" id="KW-1185">Reference proteome</keyword>
<protein>
    <submittedName>
        <fullName evidence="2">RPL15 protein</fullName>
    </submittedName>
</protein>
<dbReference type="AlphaFoldDB" id="A0A812HDU4"/>